<protein>
    <submittedName>
        <fullName evidence="2">Uncharacterized protein</fullName>
    </submittedName>
</protein>
<organism evidence="2 3">
    <name type="scientific">Comamonas testosteroni</name>
    <name type="common">Pseudomonas testosteroni</name>
    <dbReference type="NCBI Taxonomy" id="285"/>
    <lineage>
        <taxon>Bacteria</taxon>
        <taxon>Pseudomonadati</taxon>
        <taxon>Pseudomonadota</taxon>
        <taxon>Betaproteobacteria</taxon>
        <taxon>Burkholderiales</taxon>
        <taxon>Comamonadaceae</taxon>
        <taxon>Comamonas</taxon>
    </lineage>
</organism>
<feature type="compositionally biased region" description="Polar residues" evidence="1">
    <location>
        <begin position="148"/>
        <end position="157"/>
    </location>
</feature>
<sequence>MINVQLQQFRAAIADALNVNKAKVKEAGITQQPVYTHAREFNVELSTPQSALFLGLVMQLDELVSYFDSLWWATVIKGMERSNETYKWQQMMFKLAGRIQGIEQRARRSASKQGKDALVDAEAPASTSQDESQHANDDVALAMAEGQAETSSEAVPA</sequence>
<evidence type="ECO:0000313" key="3">
    <source>
        <dbReference type="Proteomes" id="UP000029553"/>
    </source>
</evidence>
<evidence type="ECO:0000313" key="2">
    <source>
        <dbReference type="EMBL" id="KGH30885.1"/>
    </source>
</evidence>
<dbReference type="Proteomes" id="UP000029553">
    <property type="component" value="Unassembled WGS sequence"/>
</dbReference>
<accession>A0A096H0B6</accession>
<dbReference type="EMBL" id="AWOR01000037">
    <property type="protein sequence ID" value="KGH30885.1"/>
    <property type="molecule type" value="Genomic_DNA"/>
</dbReference>
<proteinExistence type="predicted"/>
<evidence type="ECO:0000256" key="1">
    <source>
        <dbReference type="SAM" id="MobiDB-lite"/>
    </source>
</evidence>
<gene>
    <name evidence="2" type="ORF">P353_08465</name>
</gene>
<name>A0A096H0B6_COMTE</name>
<comment type="caution">
    <text evidence="2">The sequence shown here is derived from an EMBL/GenBank/DDBJ whole genome shotgun (WGS) entry which is preliminary data.</text>
</comment>
<reference evidence="2 3" key="1">
    <citation type="submission" date="2013-09" db="EMBL/GenBank/DDBJ databases">
        <title>High correlation between genotypes and phenotypes of environmental bacteria Comamonas testosteroni strains.</title>
        <authorList>
            <person name="Liu L."/>
            <person name="Zhu W."/>
            <person name="Xia X."/>
            <person name="Xu B."/>
            <person name="Luo M."/>
            <person name="Wang G."/>
        </authorList>
    </citation>
    <scope>NUCLEOTIDE SEQUENCE [LARGE SCALE GENOMIC DNA]</scope>
    <source>
        <strain evidence="2 3">JL40</strain>
    </source>
</reference>
<feature type="region of interest" description="Disordered" evidence="1">
    <location>
        <begin position="106"/>
        <end position="157"/>
    </location>
</feature>
<dbReference type="AlphaFoldDB" id="A0A096H0B6"/>